<dbReference type="OrthoDB" id="8062037at2759"/>
<dbReference type="Proteomes" id="UP000325081">
    <property type="component" value="Unassembled WGS sequence"/>
</dbReference>
<comment type="caution">
    <text evidence="1">The sequence shown here is derived from an EMBL/GenBank/DDBJ whole genome shotgun (WGS) entry which is preliminary data.</text>
</comment>
<protein>
    <submittedName>
        <fullName evidence="1">RING/U-box superfamily protein</fullName>
    </submittedName>
</protein>
<dbReference type="AlphaFoldDB" id="A0A5A7QBZ3"/>
<dbReference type="UniPathway" id="UPA00143"/>
<reference evidence="2" key="1">
    <citation type="journal article" date="2019" name="Curr. Biol.">
        <title>Genome Sequence of Striga asiatica Provides Insight into the Evolution of Plant Parasitism.</title>
        <authorList>
            <person name="Yoshida S."/>
            <person name="Kim S."/>
            <person name="Wafula E.K."/>
            <person name="Tanskanen J."/>
            <person name="Kim Y.M."/>
            <person name="Honaas L."/>
            <person name="Yang Z."/>
            <person name="Spallek T."/>
            <person name="Conn C.E."/>
            <person name="Ichihashi Y."/>
            <person name="Cheong K."/>
            <person name="Cui S."/>
            <person name="Der J.P."/>
            <person name="Gundlach H."/>
            <person name="Jiao Y."/>
            <person name="Hori C."/>
            <person name="Ishida J.K."/>
            <person name="Kasahara H."/>
            <person name="Kiba T."/>
            <person name="Kim M.S."/>
            <person name="Koo N."/>
            <person name="Laohavisit A."/>
            <person name="Lee Y.H."/>
            <person name="Lumba S."/>
            <person name="McCourt P."/>
            <person name="Mortimer J.C."/>
            <person name="Mutuku J.M."/>
            <person name="Nomura T."/>
            <person name="Sasaki-Sekimoto Y."/>
            <person name="Seto Y."/>
            <person name="Wang Y."/>
            <person name="Wakatake T."/>
            <person name="Sakakibara H."/>
            <person name="Demura T."/>
            <person name="Yamaguchi S."/>
            <person name="Yoneyama K."/>
            <person name="Manabe R.I."/>
            <person name="Nelson D.C."/>
            <person name="Schulman A.H."/>
            <person name="Timko M.P."/>
            <person name="dePamphilis C.W."/>
            <person name="Choi D."/>
            <person name="Shirasu K."/>
        </authorList>
    </citation>
    <scope>NUCLEOTIDE SEQUENCE [LARGE SCALE GENOMIC DNA]</scope>
    <source>
        <strain evidence="2">cv. UVA1</strain>
    </source>
</reference>
<evidence type="ECO:0000313" key="2">
    <source>
        <dbReference type="Proteomes" id="UP000325081"/>
    </source>
</evidence>
<gene>
    <name evidence="1" type="ORF">STAS_19297</name>
</gene>
<name>A0A5A7QBZ3_STRAF</name>
<dbReference type="EMBL" id="BKCP01006371">
    <property type="protein sequence ID" value="GER42502.1"/>
    <property type="molecule type" value="Genomic_DNA"/>
</dbReference>
<keyword evidence="2" id="KW-1185">Reference proteome</keyword>
<accession>A0A5A7QBZ3</accession>
<sequence>MHDPGILRPLPLRSLRVLGDVDSSPSYPFDSVDAFRILSPYSLDEAVIKAIPLSVFTCKVGGGGLLHDCAMCLLEFEDDDYIRTLSPSSMSAPCAFWSSEISRSKYLPNII</sequence>
<organism evidence="1 2">
    <name type="scientific">Striga asiatica</name>
    <name type="common">Asiatic witchweed</name>
    <name type="synonym">Buchnera asiatica</name>
    <dbReference type="NCBI Taxonomy" id="4170"/>
    <lineage>
        <taxon>Eukaryota</taxon>
        <taxon>Viridiplantae</taxon>
        <taxon>Streptophyta</taxon>
        <taxon>Embryophyta</taxon>
        <taxon>Tracheophyta</taxon>
        <taxon>Spermatophyta</taxon>
        <taxon>Magnoliopsida</taxon>
        <taxon>eudicotyledons</taxon>
        <taxon>Gunneridae</taxon>
        <taxon>Pentapetalae</taxon>
        <taxon>asterids</taxon>
        <taxon>lamiids</taxon>
        <taxon>Lamiales</taxon>
        <taxon>Orobanchaceae</taxon>
        <taxon>Buchnereae</taxon>
        <taxon>Striga</taxon>
    </lineage>
</organism>
<proteinExistence type="predicted"/>
<dbReference type="GO" id="GO:0016567">
    <property type="term" value="P:protein ubiquitination"/>
    <property type="evidence" value="ECO:0007669"/>
    <property type="project" value="UniProtKB-UniPathway"/>
</dbReference>
<evidence type="ECO:0000313" key="1">
    <source>
        <dbReference type="EMBL" id="GER42502.1"/>
    </source>
</evidence>